<feature type="transmembrane region" description="Helical" evidence="5">
    <location>
        <begin position="20"/>
        <end position="39"/>
    </location>
</feature>
<feature type="transmembrane region" description="Helical" evidence="5">
    <location>
        <begin position="54"/>
        <end position="72"/>
    </location>
</feature>
<gene>
    <name evidence="7" type="ORF">GCM10023091_27780</name>
</gene>
<accession>A0ABP8M0G0</accession>
<dbReference type="Proteomes" id="UP001501508">
    <property type="component" value="Unassembled WGS sequence"/>
</dbReference>
<dbReference type="EMBL" id="BAABEY010000026">
    <property type="protein sequence ID" value="GAA4441886.1"/>
    <property type="molecule type" value="Genomic_DNA"/>
</dbReference>
<proteinExistence type="predicted"/>
<protein>
    <recommendedName>
        <fullName evidence="6">GtrA/DPMS transmembrane domain-containing protein</fullName>
    </recommendedName>
</protein>
<feature type="domain" description="GtrA/DPMS transmembrane" evidence="6">
    <location>
        <begin position="22"/>
        <end position="114"/>
    </location>
</feature>
<reference evidence="8" key="1">
    <citation type="journal article" date="2019" name="Int. J. Syst. Evol. Microbiol.">
        <title>The Global Catalogue of Microorganisms (GCM) 10K type strain sequencing project: providing services to taxonomists for standard genome sequencing and annotation.</title>
        <authorList>
            <consortium name="The Broad Institute Genomics Platform"/>
            <consortium name="The Broad Institute Genome Sequencing Center for Infectious Disease"/>
            <person name="Wu L."/>
            <person name="Ma J."/>
        </authorList>
    </citation>
    <scope>NUCLEOTIDE SEQUENCE [LARGE SCALE GENOMIC DNA]</scope>
    <source>
        <strain evidence="8">JCM 31920</strain>
    </source>
</reference>
<organism evidence="7 8">
    <name type="scientific">Ravibacter arvi</name>
    <dbReference type="NCBI Taxonomy" id="2051041"/>
    <lineage>
        <taxon>Bacteria</taxon>
        <taxon>Pseudomonadati</taxon>
        <taxon>Bacteroidota</taxon>
        <taxon>Cytophagia</taxon>
        <taxon>Cytophagales</taxon>
        <taxon>Spirosomataceae</taxon>
        <taxon>Ravibacter</taxon>
    </lineage>
</organism>
<comment type="subcellular location">
    <subcellularLocation>
        <location evidence="1">Membrane</location>
        <topology evidence="1">Multi-pass membrane protein</topology>
    </subcellularLocation>
</comment>
<keyword evidence="4 5" id="KW-0472">Membrane</keyword>
<evidence type="ECO:0000256" key="2">
    <source>
        <dbReference type="ARBA" id="ARBA00022692"/>
    </source>
</evidence>
<feature type="transmembrane region" description="Helical" evidence="5">
    <location>
        <begin position="129"/>
        <end position="151"/>
    </location>
</feature>
<keyword evidence="8" id="KW-1185">Reference proteome</keyword>
<evidence type="ECO:0000259" key="6">
    <source>
        <dbReference type="Pfam" id="PF04138"/>
    </source>
</evidence>
<keyword evidence="2 5" id="KW-0812">Transmembrane</keyword>
<sequence length="172" mass="19618">MYAVSNTSQKNTIVNKKDLLAYFFVAGTGALVQLLTSSLTQDWFGLTFDQSINIAYPVSLIVGFILTKLFAFNVRNTNQTRREMIKFVMVAMFSWGVTWFFAVGSLHVATNWLHIPVYRLQLSSAKKTINVNEMVCYIIGQGFSFMSNYILHKTFTFKSTGFYDRLKALITD</sequence>
<name>A0ABP8M0G0_9BACT</name>
<comment type="caution">
    <text evidence="7">The sequence shown here is derived from an EMBL/GenBank/DDBJ whole genome shotgun (WGS) entry which is preliminary data.</text>
</comment>
<evidence type="ECO:0000256" key="4">
    <source>
        <dbReference type="ARBA" id="ARBA00023136"/>
    </source>
</evidence>
<keyword evidence="3 5" id="KW-1133">Transmembrane helix</keyword>
<evidence type="ECO:0000313" key="7">
    <source>
        <dbReference type="EMBL" id="GAA4441886.1"/>
    </source>
</evidence>
<evidence type="ECO:0000256" key="1">
    <source>
        <dbReference type="ARBA" id="ARBA00004141"/>
    </source>
</evidence>
<dbReference type="Pfam" id="PF04138">
    <property type="entry name" value="GtrA_DPMS_TM"/>
    <property type="match status" value="1"/>
</dbReference>
<evidence type="ECO:0000256" key="3">
    <source>
        <dbReference type="ARBA" id="ARBA00022989"/>
    </source>
</evidence>
<dbReference type="InterPro" id="IPR007267">
    <property type="entry name" value="GtrA_DPMS_TM"/>
</dbReference>
<evidence type="ECO:0000256" key="5">
    <source>
        <dbReference type="SAM" id="Phobius"/>
    </source>
</evidence>
<evidence type="ECO:0000313" key="8">
    <source>
        <dbReference type="Proteomes" id="UP001501508"/>
    </source>
</evidence>
<feature type="transmembrane region" description="Helical" evidence="5">
    <location>
        <begin position="84"/>
        <end position="109"/>
    </location>
</feature>